<dbReference type="AlphaFoldDB" id="A0A516PWW4"/>
<dbReference type="KEGG" id="mik:FOE78_05475"/>
<accession>A0A516PWW4</accession>
<evidence type="ECO:0000256" key="1">
    <source>
        <dbReference type="SAM" id="Phobius"/>
    </source>
</evidence>
<feature type="transmembrane region" description="Helical" evidence="1">
    <location>
        <begin position="49"/>
        <end position="66"/>
    </location>
</feature>
<keyword evidence="1" id="KW-1133">Transmembrane helix</keyword>
<gene>
    <name evidence="2" type="ORF">FOE78_05475</name>
</gene>
<evidence type="ECO:0000313" key="3">
    <source>
        <dbReference type="Proteomes" id="UP000319263"/>
    </source>
</evidence>
<keyword evidence="1" id="KW-0472">Membrane</keyword>
<evidence type="ECO:0000313" key="2">
    <source>
        <dbReference type="EMBL" id="QDP95431.1"/>
    </source>
</evidence>
<organism evidence="2 3">
    <name type="scientific">Microlunatus elymi</name>
    <dbReference type="NCBI Taxonomy" id="2596828"/>
    <lineage>
        <taxon>Bacteria</taxon>
        <taxon>Bacillati</taxon>
        <taxon>Actinomycetota</taxon>
        <taxon>Actinomycetes</taxon>
        <taxon>Propionibacteriales</taxon>
        <taxon>Propionibacteriaceae</taxon>
        <taxon>Microlunatus</taxon>
    </lineage>
</organism>
<proteinExistence type="predicted"/>
<sequence>MNMGVARMARVWLVVLSWCGLALGFISAAWVVVEVFVRRYRQPMPIMEAVWPITGLYFGPAAVWGSHRFGRPMTRRWQASHNYTSRRKPRWAFDELTFHCVPGRRRCGARRPAGV</sequence>
<dbReference type="Proteomes" id="UP000319263">
    <property type="component" value="Chromosome"/>
</dbReference>
<reference evidence="2 3" key="1">
    <citation type="submission" date="2019-07" db="EMBL/GenBank/DDBJ databases">
        <title>Microlunatus dokdonensis sp. nov. isolated from the rhizospheric soil of the wild plant Elymus tsukushiensis.</title>
        <authorList>
            <person name="Ghim S.-Y."/>
            <person name="Hwang Y.-J."/>
            <person name="Son J.-S."/>
            <person name="Shin J.-H."/>
        </authorList>
    </citation>
    <scope>NUCLEOTIDE SEQUENCE [LARGE SCALE GENOMIC DNA]</scope>
    <source>
        <strain evidence="2 3">KUDC0627</strain>
    </source>
</reference>
<protein>
    <submittedName>
        <fullName evidence="2">Uncharacterized protein</fullName>
    </submittedName>
</protein>
<dbReference type="RefSeq" id="WP_143985403.1">
    <property type="nucleotide sequence ID" value="NZ_CP041692.1"/>
</dbReference>
<name>A0A516PWW4_9ACTN</name>
<keyword evidence="1" id="KW-0812">Transmembrane</keyword>
<dbReference type="EMBL" id="CP041692">
    <property type="protein sequence ID" value="QDP95431.1"/>
    <property type="molecule type" value="Genomic_DNA"/>
</dbReference>
<feature type="transmembrane region" description="Helical" evidence="1">
    <location>
        <begin position="12"/>
        <end position="37"/>
    </location>
</feature>
<dbReference type="OrthoDB" id="345021at2"/>
<keyword evidence="3" id="KW-1185">Reference proteome</keyword>